<protein>
    <submittedName>
        <fullName evidence="1">Uncharacterized protein</fullName>
    </submittedName>
</protein>
<evidence type="ECO:0000313" key="2">
    <source>
        <dbReference type="Proteomes" id="UP000310016"/>
    </source>
</evidence>
<organism evidence="1 2">
    <name type="scientific">Chitiniphilus eburneus</name>
    <dbReference type="NCBI Taxonomy" id="2571148"/>
    <lineage>
        <taxon>Bacteria</taxon>
        <taxon>Pseudomonadati</taxon>
        <taxon>Pseudomonadota</taxon>
        <taxon>Betaproteobacteria</taxon>
        <taxon>Neisseriales</taxon>
        <taxon>Chitinibacteraceae</taxon>
        <taxon>Chitiniphilus</taxon>
    </lineage>
</organism>
<dbReference type="AlphaFoldDB" id="A0A4U0PMV4"/>
<keyword evidence="2" id="KW-1185">Reference proteome</keyword>
<comment type="caution">
    <text evidence="1">The sequence shown here is derived from an EMBL/GenBank/DDBJ whole genome shotgun (WGS) entry which is preliminary data.</text>
</comment>
<name>A0A4U0PMV4_9NEIS</name>
<dbReference type="OrthoDB" id="8617406at2"/>
<sequence>MLQALETLLQTDLQQALGDRAALTLGAVAPAPQAGKAAVWLNAASLDTDPGDDPGRVGRGSAHLLRSQTLTPIAKQPGNFTLPAGQTVVDVQAPPGRLLNAADHYTQDGATLRFLSPPLSPVLARLRGERARGYVERMSARGELLLSAWAESNAASATLLGDALGAVLARLSEIDVVELVAPGAGPLAMRLYRPAAWLARLENSSVRLGNRDWLVAGAHIGLRGEIELALAVGTPEPTSLIKRIEATAQVVPTRQPD</sequence>
<dbReference type="RefSeq" id="WP_136774375.1">
    <property type="nucleotide sequence ID" value="NZ_CP156074.1"/>
</dbReference>
<dbReference type="EMBL" id="SUMF01000023">
    <property type="protein sequence ID" value="TJZ68632.1"/>
    <property type="molecule type" value="Genomic_DNA"/>
</dbReference>
<proteinExistence type="predicted"/>
<gene>
    <name evidence="1" type="ORF">FAZ21_15610</name>
</gene>
<evidence type="ECO:0000313" key="1">
    <source>
        <dbReference type="EMBL" id="TJZ68632.1"/>
    </source>
</evidence>
<reference evidence="1 2" key="1">
    <citation type="submission" date="2019-04" db="EMBL/GenBank/DDBJ databases">
        <title>Chitiniphilus eburnea sp. nov., a novel chitinolytic bacterium isolated from aquaculture sludge.</title>
        <authorList>
            <person name="Sheng M."/>
        </authorList>
    </citation>
    <scope>NUCLEOTIDE SEQUENCE [LARGE SCALE GENOMIC DNA]</scope>
    <source>
        <strain evidence="1 2">HX-2-15</strain>
    </source>
</reference>
<dbReference type="Proteomes" id="UP000310016">
    <property type="component" value="Unassembled WGS sequence"/>
</dbReference>
<accession>A0A4U0PMV4</accession>